<dbReference type="EMBL" id="CP014503">
    <property type="protein sequence ID" value="ANB14925.1"/>
    <property type="molecule type" value="Genomic_DNA"/>
</dbReference>
<dbReference type="Gene3D" id="1.20.1050.80">
    <property type="entry name" value="VPS9 domain"/>
    <property type="match status" value="1"/>
</dbReference>
<feature type="compositionally biased region" description="Polar residues" evidence="1">
    <location>
        <begin position="736"/>
        <end position="745"/>
    </location>
</feature>
<dbReference type="OrthoDB" id="10264848at2759"/>
<feature type="compositionally biased region" description="Low complexity" evidence="1">
    <location>
        <begin position="114"/>
        <end position="158"/>
    </location>
</feature>
<dbReference type="InterPro" id="IPR003123">
    <property type="entry name" value="VPS9"/>
</dbReference>
<evidence type="ECO:0000256" key="1">
    <source>
        <dbReference type="SAM" id="MobiDB-lite"/>
    </source>
</evidence>
<feature type="compositionally biased region" description="Low complexity" evidence="1">
    <location>
        <begin position="248"/>
        <end position="264"/>
    </location>
</feature>
<dbReference type="InterPro" id="IPR037191">
    <property type="entry name" value="VPS9_dom_sf"/>
</dbReference>
<feature type="region of interest" description="Disordered" evidence="1">
    <location>
        <begin position="68"/>
        <end position="183"/>
    </location>
</feature>
<feature type="region of interest" description="Disordered" evidence="1">
    <location>
        <begin position="696"/>
        <end position="745"/>
    </location>
</feature>
<gene>
    <name evidence="3" type="primary">VPS9</name>
    <name evidence="3" type="ORF">AWJ20_2542</name>
</gene>
<dbReference type="Proteomes" id="UP000189580">
    <property type="component" value="Chromosome b"/>
</dbReference>
<accession>A0A167F7W2</accession>
<protein>
    <submittedName>
        <fullName evidence="3">Guanine nucleotide exchange factor VPS9</fullName>
    </submittedName>
</protein>
<dbReference type="PROSITE" id="PS51205">
    <property type="entry name" value="VPS9"/>
    <property type="match status" value="1"/>
</dbReference>
<dbReference type="GO" id="GO:0005085">
    <property type="term" value="F:guanyl-nucleotide exchange factor activity"/>
    <property type="evidence" value="ECO:0007669"/>
    <property type="project" value="InterPro"/>
</dbReference>
<evidence type="ECO:0000259" key="2">
    <source>
        <dbReference type="PROSITE" id="PS51205"/>
    </source>
</evidence>
<evidence type="ECO:0000313" key="3">
    <source>
        <dbReference type="EMBL" id="ANB14925.1"/>
    </source>
</evidence>
<dbReference type="GO" id="GO:0031267">
    <property type="term" value="F:small GTPase binding"/>
    <property type="evidence" value="ECO:0007669"/>
    <property type="project" value="TreeGrafter"/>
</dbReference>
<evidence type="ECO:0000313" key="4">
    <source>
        <dbReference type="Proteomes" id="UP000189580"/>
    </source>
</evidence>
<sequence length="844" mass="90610">MATESVNDGLSAMAQAASSLRSRESVPLFHTPPPVDRSRSWMVEKSEKESYGITELDDTIVLSQSIEHSEMDHSGSGSPTGIEKISSANEISGNKGATDFTKNSVDDGNTSTWTSNPITSASASASASTTATTPTTTTTSMTSSGTPSSSDIPTTTASHISNVISESTAGTRAGSTSGVTSGTTAIATDGITAGDAATPALTNSISEGTEKNICANTTNTPGANAVNEDLTSGVDSVAVTDQSSAAASKEPSLKSSRSSSTSLERVAELHGEEDSHSVGVPPPLPRRRSHSQHSEERHDLSHQTPSLPRKLTPAVDSFIHSLQEPKYMTPLSGDEIAELYQEFYHQFAVQAEEYVIGSSSSSKSRASKEVPMQTYREIAEKKRERSLRPSRIKSLVESAEAIVCEAVYSKIFAISFGDDKPRNEHLQGRVRALNAIPVTLDHLALPINESELLPLLTEAGEELVNMDRAKAPRAKLHHLLKVHKVVVAALTEKRSDQTSADSILPALLFTFIRFESPNLRLNMNFIKRFRNKQFLQGEDMYCLTNFEAAIEFLETLTLDALNIDVASIPSSIDITPLITKPDSDPLKHSSPRSSRSNSLQQSLNSSTSPRRQHSSSNVASSANTGILGKRLSILYPGDIASTAVNSADQSIKSFSSTVGSSYRFLVGRFVDKKDGQLDEKYPDTLAEARKVVGLDGPNGDLDHSHRTLSEDSLPLSPGRDTGTPVNPVVPPPPVGTSRSRSSSLHMANGALGSSDSIIGKFAGGVMRNFRSPSFSQPHPEDETHVTNGTTRATAAVVNVHSKITKPIEKLLVTDTDSLKLSDIRDLHNDYKRLVEHLKTLNAFE</sequence>
<proteinExistence type="predicted"/>
<dbReference type="PANTHER" id="PTHR23101:SF25">
    <property type="entry name" value="GTPASE-ACTIVATING PROTEIN AND VPS9 DOMAIN-CONTAINING PROTEIN 1"/>
    <property type="match status" value="1"/>
</dbReference>
<feature type="region of interest" description="Disordered" evidence="1">
    <location>
        <begin position="241"/>
        <end position="310"/>
    </location>
</feature>
<dbReference type="Pfam" id="PF02204">
    <property type="entry name" value="VPS9"/>
    <property type="match status" value="1"/>
</dbReference>
<feature type="region of interest" description="Disordered" evidence="1">
    <location>
        <begin position="580"/>
        <end position="621"/>
    </location>
</feature>
<dbReference type="KEGG" id="slb:AWJ20_2542"/>
<organism evidence="3 4">
    <name type="scientific">Sugiyamaella lignohabitans</name>
    <dbReference type="NCBI Taxonomy" id="796027"/>
    <lineage>
        <taxon>Eukaryota</taxon>
        <taxon>Fungi</taxon>
        <taxon>Dikarya</taxon>
        <taxon>Ascomycota</taxon>
        <taxon>Saccharomycotina</taxon>
        <taxon>Dipodascomycetes</taxon>
        <taxon>Dipodascales</taxon>
        <taxon>Trichomonascaceae</taxon>
        <taxon>Sugiyamaella</taxon>
    </lineage>
</organism>
<dbReference type="RefSeq" id="XP_018737402.1">
    <property type="nucleotide sequence ID" value="XM_018879490.1"/>
</dbReference>
<dbReference type="AlphaFoldDB" id="A0A167F7W2"/>
<dbReference type="SMART" id="SM00167">
    <property type="entry name" value="VPS9"/>
    <property type="match status" value="1"/>
</dbReference>
<dbReference type="GeneID" id="30034465"/>
<dbReference type="PANTHER" id="PTHR23101">
    <property type="entry name" value="RAB GDP/GTP EXCHANGE FACTOR"/>
    <property type="match status" value="1"/>
</dbReference>
<keyword evidence="4" id="KW-1185">Reference proteome</keyword>
<feature type="compositionally biased region" description="Basic and acidic residues" evidence="1">
    <location>
        <begin position="700"/>
        <end position="709"/>
    </location>
</feature>
<dbReference type="GO" id="GO:0030139">
    <property type="term" value="C:endocytic vesicle"/>
    <property type="evidence" value="ECO:0007669"/>
    <property type="project" value="TreeGrafter"/>
</dbReference>
<feature type="domain" description="VPS9" evidence="2">
    <location>
        <begin position="420"/>
        <end position="562"/>
    </location>
</feature>
<feature type="compositionally biased region" description="Low complexity" evidence="1">
    <location>
        <begin position="591"/>
        <end position="609"/>
    </location>
</feature>
<reference evidence="3 4" key="1">
    <citation type="submission" date="2016-02" db="EMBL/GenBank/DDBJ databases">
        <title>Complete genome sequence and transcriptome regulation of the pentose utilising yeast Sugiyamaella lignohabitans.</title>
        <authorList>
            <person name="Bellasio M."/>
            <person name="Peymann A."/>
            <person name="Valli M."/>
            <person name="Sipitzky M."/>
            <person name="Graf A."/>
            <person name="Sauer M."/>
            <person name="Marx H."/>
            <person name="Mattanovich D."/>
        </authorList>
    </citation>
    <scope>NUCLEOTIDE SEQUENCE [LARGE SCALE GENOMIC DNA]</scope>
    <source>
        <strain evidence="3 4">CBS 10342</strain>
    </source>
</reference>
<dbReference type="GO" id="GO:0016192">
    <property type="term" value="P:vesicle-mediated transport"/>
    <property type="evidence" value="ECO:0007669"/>
    <property type="project" value="InterPro"/>
</dbReference>
<dbReference type="SUPFAM" id="SSF109993">
    <property type="entry name" value="VPS9 domain"/>
    <property type="match status" value="1"/>
</dbReference>
<feature type="compositionally biased region" description="Basic and acidic residues" evidence="1">
    <location>
        <begin position="265"/>
        <end position="276"/>
    </location>
</feature>
<dbReference type="GO" id="GO:0005829">
    <property type="term" value="C:cytosol"/>
    <property type="evidence" value="ECO:0007669"/>
    <property type="project" value="TreeGrafter"/>
</dbReference>
<feature type="compositionally biased region" description="Polar residues" evidence="1">
    <location>
        <begin position="100"/>
        <end position="113"/>
    </location>
</feature>
<feature type="region of interest" description="Disordered" evidence="1">
    <location>
        <begin position="1"/>
        <end position="43"/>
    </location>
</feature>
<dbReference type="InterPro" id="IPR045046">
    <property type="entry name" value="Vps9-like"/>
</dbReference>
<feature type="compositionally biased region" description="Basic and acidic residues" evidence="1">
    <location>
        <begin position="292"/>
        <end position="301"/>
    </location>
</feature>
<name>A0A167F7W2_9ASCO</name>
<feature type="compositionally biased region" description="Low complexity" evidence="1">
    <location>
        <begin position="167"/>
        <end position="183"/>
    </location>
</feature>